<feature type="compositionally biased region" description="Basic and acidic residues" evidence="1">
    <location>
        <begin position="66"/>
        <end position="82"/>
    </location>
</feature>
<organism evidence="2">
    <name type="scientific">Hyperionvirus sp</name>
    <dbReference type="NCBI Taxonomy" id="2487770"/>
    <lineage>
        <taxon>Viruses</taxon>
        <taxon>Varidnaviria</taxon>
        <taxon>Bamfordvirae</taxon>
        <taxon>Nucleocytoviricota</taxon>
        <taxon>Megaviricetes</taxon>
        <taxon>Imitervirales</taxon>
        <taxon>Mimiviridae</taxon>
        <taxon>Klosneuvirinae</taxon>
    </lineage>
</organism>
<gene>
    <name evidence="2" type="ORF">Hyperionvirus18_29</name>
</gene>
<name>A0A3G5AE50_9VIRU</name>
<evidence type="ECO:0008006" key="3">
    <source>
        <dbReference type="Google" id="ProtNLM"/>
    </source>
</evidence>
<accession>A0A3G5AE50</accession>
<feature type="compositionally biased region" description="Basic residues" evidence="1">
    <location>
        <begin position="42"/>
        <end position="57"/>
    </location>
</feature>
<feature type="compositionally biased region" description="Low complexity" evidence="1">
    <location>
        <begin position="25"/>
        <end position="41"/>
    </location>
</feature>
<feature type="region of interest" description="Disordered" evidence="1">
    <location>
        <begin position="1"/>
        <end position="101"/>
    </location>
</feature>
<reference evidence="2" key="1">
    <citation type="submission" date="2018-10" db="EMBL/GenBank/DDBJ databases">
        <title>Hidden diversity of soil giant viruses.</title>
        <authorList>
            <person name="Schulz F."/>
            <person name="Alteio L."/>
            <person name="Goudeau D."/>
            <person name="Ryan E.M."/>
            <person name="Malmstrom R.R."/>
            <person name="Blanchard J."/>
            <person name="Woyke T."/>
        </authorList>
    </citation>
    <scope>NUCLEOTIDE SEQUENCE</scope>
    <source>
        <strain evidence="2">HYV1</strain>
    </source>
</reference>
<proteinExistence type="predicted"/>
<evidence type="ECO:0000256" key="1">
    <source>
        <dbReference type="SAM" id="MobiDB-lite"/>
    </source>
</evidence>
<protein>
    <recommendedName>
        <fullName evidence="3">C3H1-type domain-containing protein</fullName>
    </recommendedName>
</protein>
<sequence>MSEKQYQSGWKDKRPSRSRSRRRSPSGSRSPTTSRSPSGSRSRSRRRSGSRGRHRSYRSYSRLRSIPRDRRDRSDDRREVRKPVAAAAVAPAAPPAPVAPREEKKAHVVILRPNPVKKNKIKKGDKISPNLIAGIGWCGTCVSGKCNNPHKHLCGFRKECKNLFCNTATLIIKKGKFPTNCSFFHPKPDIITKMFKNKNSYFTKACPQGFNRPLECTDGKGCNFAHSFGEARCHNCGANHFVGDCLMGR</sequence>
<evidence type="ECO:0000313" key="2">
    <source>
        <dbReference type="EMBL" id="AYV84153.1"/>
    </source>
</evidence>
<dbReference type="EMBL" id="MK072400">
    <property type="protein sequence ID" value="AYV84153.1"/>
    <property type="molecule type" value="Genomic_DNA"/>
</dbReference>